<name>A0A381RE27_9ZZZZ</name>
<dbReference type="PROSITE" id="PS00486">
    <property type="entry name" value="DNA_MISMATCH_REPAIR_2"/>
    <property type="match status" value="1"/>
</dbReference>
<feature type="domain" description="DNA mismatch repair proteins mutS family" evidence="8">
    <location>
        <begin position="702"/>
        <end position="718"/>
    </location>
</feature>
<dbReference type="Pfam" id="PF05192">
    <property type="entry name" value="MutS_III"/>
    <property type="match status" value="1"/>
</dbReference>
<dbReference type="Pfam" id="PF00488">
    <property type="entry name" value="MutS_V"/>
    <property type="match status" value="1"/>
</dbReference>
<dbReference type="SMART" id="SM00533">
    <property type="entry name" value="MUTSd"/>
    <property type="match status" value="1"/>
</dbReference>
<keyword evidence="6" id="KW-0234">DNA repair</keyword>
<dbReference type="PANTHER" id="PTHR11361">
    <property type="entry name" value="DNA MISMATCH REPAIR PROTEIN MUTS FAMILY MEMBER"/>
    <property type="match status" value="1"/>
</dbReference>
<dbReference type="EMBL" id="UINC01001809">
    <property type="protein sequence ID" value="SUZ89208.1"/>
    <property type="molecule type" value="Genomic_DNA"/>
</dbReference>
<dbReference type="InterPro" id="IPR007860">
    <property type="entry name" value="DNA_mmatch_repair_MutS_con_dom"/>
</dbReference>
<dbReference type="PANTHER" id="PTHR11361:SF34">
    <property type="entry name" value="DNA MISMATCH REPAIR PROTEIN MSH1, MITOCHONDRIAL"/>
    <property type="match status" value="1"/>
</dbReference>
<evidence type="ECO:0000256" key="5">
    <source>
        <dbReference type="ARBA" id="ARBA00023125"/>
    </source>
</evidence>
<protein>
    <recommendedName>
        <fullName evidence="8">DNA mismatch repair proteins mutS family domain-containing protein</fullName>
    </recommendedName>
</protein>
<dbReference type="GO" id="GO:0006298">
    <property type="term" value="P:mismatch repair"/>
    <property type="evidence" value="ECO:0007669"/>
    <property type="project" value="InterPro"/>
</dbReference>
<evidence type="ECO:0000256" key="3">
    <source>
        <dbReference type="ARBA" id="ARBA00022763"/>
    </source>
</evidence>
<evidence type="ECO:0000313" key="9">
    <source>
        <dbReference type="EMBL" id="SUZ89208.1"/>
    </source>
</evidence>
<dbReference type="GO" id="GO:0005829">
    <property type="term" value="C:cytosol"/>
    <property type="evidence" value="ECO:0007669"/>
    <property type="project" value="TreeGrafter"/>
</dbReference>
<dbReference type="SUPFAM" id="SSF48334">
    <property type="entry name" value="DNA repair protein MutS, domain III"/>
    <property type="match status" value="1"/>
</dbReference>
<dbReference type="SUPFAM" id="SSF53150">
    <property type="entry name" value="DNA repair protein MutS, domain II"/>
    <property type="match status" value="1"/>
</dbReference>
<dbReference type="Gene3D" id="6.10.140.430">
    <property type="match status" value="1"/>
</dbReference>
<dbReference type="InterPro" id="IPR007696">
    <property type="entry name" value="DNA_mismatch_repair_MutS_core"/>
</dbReference>
<keyword evidence="5" id="KW-0238">DNA-binding</keyword>
<accession>A0A381RE27</accession>
<dbReference type="NCBIfam" id="TIGR01070">
    <property type="entry name" value="mutS1"/>
    <property type="match status" value="1"/>
</dbReference>
<dbReference type="InterPro" id="IPR007861">
    <property type="entry name" value="DNA_mismatch_repair_MutS_clamp"/>
</dbReference>
<dbReference type="SMART" id="SM00534">
    <property type="entry name" value="MUTSac"/>
    <property type="match status" value="1"/>
</dbReference>
<evidence type="ECO:0000256" key="2">
    <source>
        <dbReference type="ARBA" id="ARBA00022741"/>
    </source>
</evidence>
<dbReference type="AlphaFoldDB" id="A0A381RE27"/>
<gene>
    <name evidence="9" type="ORF">METZ01_LOCUS42062</name>
</gene>
<evidence type="ECO:0000256" key="7">
    <source>
        <dbReference type="SAM" id="MobiDB-lite"/>
    </source>
</evidence>
<dbReference type="HAMAP" id="MF_00096">
    <property type="entry name" value="MutS"/>
    <property type="match status" value="1"/>
</dbReference>
<dbReference type="CDD" id="cd03284">
    <property type="entry name" value="ABC_MutS1"/>
    <property type="match status" value="1"/>
</dbReference>
<organism evidence="9">
    <name type="scientific">marine metagenome</name>
    <dbReference type="NCBI Taxonomy" id="408172"/>
    <lineage>
        <taxon>unclassified sequences</taxon>
        <taxon>metagenomes</taxon>
        <taxon>ecological metagenomes</taxon>
    </lineage>
</organism>
<dbReference type="Gene3D" id="1.10.1420.10">
    <property type="match status" value="2"/>
</dbReference>
<feature type="region of interest" description="Disordered" evidence="7">
    <location>
        <begin position="813"/>
        <end position="833"/>
    </location>
</feature>
<sequence length="882" mass="96926">MGSSSLLSRMTPADTPLMRQWREAKADHADSLLFFRVGDFYELFHDDAEEGARLLGLTLTSRNNGAAAGVPLAGIPAKALDEYLSKLVRLGRRVAICDQVEDPAEAKGIVRREVTEMITPGTVLADSLLMKHRNNFLVALVDAGTDSFGMAVLDVSTGEMSAQLVPASELRAELGRLEPSELLLPYSLETSDQLTWAAGPSIPRTLRADWMFDVDLSTDALLSFFGVHSLDGFGFQSDDQSLVRVSGALVQYLKEIRPAGMSHLKPPRIRRPGQIMLLDEMTRKNLELIEPLRTGEKGGALLDVLDVTTTPMGGRLLRRWVLEPLIHIEDICVRHGAVEEFVERPDVRRRIRGSLSGITDLERLAGKVGTGRVTPRDLAGLGRSLEQLPEIQAAGIEAKDSMIRECAVDKDCLEDVSALLKRAISDDPPATLQEGGVVKKGWSEDLDELRAVRDGARDFIASLQVRERERTGVASLKVGFNKVFGYYLEVTRANLDKVPVDYVRKQTLTNAERYFTPELKEWEEKVFGAEDRISHLETELFSDIRGRVAMEIGRLQDTAARIATLDVLVSFAEIAASQNYVRPEIHSGFELELVASRHPVVETMMPREKFIPNDICLNENGWIVVLTGPNMAGKSTVLRQVGLIQLLAQIGSFVPADQARIPVADRIFTRVGASDNLARGQSTFMVEMSETAAIVHGATEMSLVLLDEIGRGTSTYDGVSIAWSVTEYLHEELGSKTIFATHYHELTQLGDLLPGVKNMNVLVREVGSDIVFLRRLLEGGADRSYGIQVARLAGLPDTVVARAQELLVELEGTHTGGGEGLGRHGIHRPGSETAPDQLSMFRADHPALIRLRGIAPDDLTPRDALELLYQLRAAAHGDENAE</sequence>
<dbReference type="NCBIfam" id="NF003810">
    <property type="entry name" value="PRK05399.1"/>
    <property type="match status" value="1"/>
</dbReference>
<evidence type="ECO:0000259" key="8">
    <source>
        <dbReference type="PROSITE" id="PS00486"/>
    </source>
</evidence>
<dbReference type="GO" id="GO:0140664">
    <property type="term" value="F:ATP-dependent DNA damage sensor activity"/>
    <property type="evidence" value="ECO:0007669"/>
    <property type="project" value="InterPro"/>
</dbReference>
<dbReference type="SUPFAM" id="SSF55271">
    <property type="entry name" value="DNA repair protein MutS, domain I"/>
    <property type="match status" value="1"/>
</dbReference>
<dbReference type="GO" id="GO:0005524">
    <property type="term" value="F:ATP binding"/>
    <property type="evidence" value="ECO:0007669"/>
    <property type="project" value="UniProtKB-KW"/>
</dbReference>
<dbReference type="Pfam" id="PF05188">
    <property type="entry name" value="MutS_II"/>
    <property type="match status" value="1"/>
</dbReference>
<dbReference type="InterPro" id="IPR016151">
    <property type="entry name" value="DNA_mismatch_repair_MutS_N"/>
</dbReference>
<keyword evidence="2" id="KW-0547">Nucleotide-binding</keyword>
<dbReference type="InterPro" id="IPR000432">
    <property type="entry name" value="DNA_mismatch_repair_MutS_C"/>
</dbReference>
<dbReference type="FunFam" id="3.40.1170.10:FF:000001">
    <property type="entry name" value="DNA mismatch repair protein MutS"/>
    <property type="match status" value="1"/>
</dbReference>
<reference evidence="9" key="1">
    <citation type="submission" date="2018-05" db="EMBL/GenBank/DDBJ databases">
        <authorList>
            <person name="Lanie J.A."/>
            <person name="Ng W.-L."/>
            <person name="Kazmierczak K.M."/>
            <person name="Andrzejewski T.M."/>
            <person name="Davidsen T.M."/>
            <person name="Wayne K.J."/>
            <person name="Tettelin H."/>
            <person name="Glass J.I."/>
            <person name="Rusch D."/>
            <person name="Podicherti R."/>
            <person name="Tsui H.-C.T."/>
            <person name="Winkler M.E."/>
        </authorList>
    </citation>
    <scope>NUCLEOTIDE SEQUENCE</scope>
</reference>
<dbReference type="InterPro" id="IPR007695">
    <property type="entry name" value="DNA_mismatch_repair_MutS-lik_N"/>
</dbReference>
<dbReference type="InterPro" id="IPR036678">
    <property type="entry name" value="MutS_con_dom_sf"/>
</dbReference>
<dbReference type="Gene3D" id="3.40.1170.10">
    <property type="entry name" value="DNA repair protein MutS, domain I"/>
    <property type="match status" value="1"/>
</dbReference>
<proteinExistence type="inferred from homology"/>
<dbReference type="FunFam" id="3.40.50.300:FF:000870">
    <property type="entry name" value="MutS protein homolog 4"/>
    <property type="match status" value="1"/>
</dbReference>
<dbReference type="InterPro" id="IPR027417">
    <property type="entry name" value="P-loop_NTPase"/>
</dbReference>
<dbReference type="PIRSF" id="PIRSF037677">
    <property type="entry name" value="DNA_mis_repair_Msh6"/>
    <property type="match status" value="1"/>
</dbReference>
<dbReference type="SUPFAM" id="SSF52540">
    <property type="entry name" value="P-loop containing nucleoside triphosphate hydrolases"/>
    <property type="match status" value="1"/>
</dbReference>
<dbReference type="Gene3D" id="3.30.420.110">
    <property type="entry name" value="MutS, connector domain"/>
    <property type="match status" value="1"/>
</dbReference>
<evidence type="ECO:0000256" key="1">
    <source>
        <dbReference type="ARBA" id="ARBA00006271"/>
    </source>
</evidence>
<dbReference type="InterPro" id="IPR045076">
    <property type="entry name" value="MutS"/>
</dbReference>
<dbReference type="Pfam" id="PF05190">
    <property type="entry name" value="MutS_IV"/>
    <property type="match status" value="1"/>
</dbReference>
<comment type="similarity">
    <text evidence="1">Belongs to the DNA mismatch repair MutS family.</text>
</comment>
<keyword evidence="3" id="KW-0227">DNA damage</keyword>
<dbReference type="InterPro" id="IPR005748">
    <property type="entry name" value="DNA_mismatch_repair_MutS"/>
</dbReference>
<dbReference type="InterPro" id="IPR017261">
    <property type="entry name" value="DNA_mismatch_repair_MutS/MSH"/>
</dbReference>
<dbReference type="Pfam" id="PF01624">
    <property type="entry name" value="MutS_I"/>
    <property type="match status" value="1"/>
</dbReference>
<keyword evidence="4" id="KW-0067">ATP-binding</keyword>
<dbReference type="InterPro" id="IPR036187">
    <property type="entry name" value="DNA_mismatch_repair_MutS_sf"/>
</dbReference>
<evidence type="ECO:0000256" key="6">
    <source>
        <dbReference type="ARBA" id="ARBA00023204"/>
    </source>
</evidence>
<dbReference type="GO" id="GO:0030983">
    <property type="term" value="F:mismatched DNA binding"/>
    <property type="evidence" value="ECO:0007669"/>
    <property type="project" value="InterPro"/>
</dbReference>
<dbReference type="Gene3D" id="3.40.50.300">
    <property type="entry name" value="P-loop containing nucleotide triphosphate hydrolases"/>
    <property type="match status" value="1"/>
</dbReference>
<evidence type="ECO:0000256" key="4">
    <source>
        <dbReference type="ARBA" id="ARBA00022840"/>
    </source>
</evidence>